<accession>A0A7I4YY80</accession>
<reference evidence="2" key="1">
    <citation type="submission" date="2020-12" db="UniProtKB">
        <authorList>
            <consortium name="WormBaseParasite"/>
        </authorList>
    </citation>
    <scope>IDENTIFICATION</scope>
    <source>
        <strain evidence="2">MHco3</strain>
    </source>
</reference>
<organism evidence="1 2">
    <name type="scientific">Haemonchus contortus</name>
    <name type="common">Barber pole worm</name>
    <dbReference type="NCBI Taxonomy" id="6289"/>
    <lineage>
        <taxon>Eukaryota</taxon>
        <taxon>Metazoa</taxon>
        <taxon>Ecdysozoa</taxon>
        <taxon>Nematoda</taxon>
        <taxon>Chromadorea</taxon>
        <taxon>Rhabditida</taxon>
        <taxon>Rhabditina</taxon>
        <taxon>Rhabditomorpha</taxon>
        <taxon>Strongyloidea</taxon>
        <taxon>Trichostrongylidae</taxon>
        <taxon>Haemonchus</taxon>
    </lineage>
</organism>
<dbReference type="Proteomes" id="UP000025227">
    <property type="component" value="Unplaced"/>
</dbReference>
<protein>
    <submittedName>
        <fullName evidence="2">Acyl-CoA thioesterase</fullName>
    </submittedName>
</protein>
<sequence>MRLRVLLGLREEAMLSTSSQILGEARSLPVYSMQHRLLRWPVHRAGDQPFDYGGNVNVFESFYAVKC</sequence>
<keyword evidence="1" id="KW-1185">Reference proteome</keyword>
<evidence type="ECO:0000313" key="1">
    <source>
        <dbReference type="Proteomes" id="UP000025227"/>
    </source>
</evidence>
<evidence type="ECO:0000313" key="2">
    <source>
        <dbReference type="WBParaSite" id="HCON_00156870-00001"/>
    </source>
</evidence>
<dbReference type="AlphaFoldDB" id="A0A7I4YY80"/>
<dbReference type="WBParaSite" id="HCON_00156870-00001">
    <property type="protein sequence ID" value="HCON_00156870-00001"/>
    <property type="gene ID" value="HCON_00156870"/>
</dbReference>
<proteinExistence type="predicted"/>
<name>A0A7I4YY80_HAECO</name>